<protein>
    <recommendedName>
        <fullName evidence="4">DUF3618 domain-containing protein</fullName>
    </recommendedName>
</protein>
<accession>A0ABP7F2Z1</accession>
<dbReference type="EMBL" id="BAABAE010000001">
    <property type="protein sequence ID" value="GAA3729991.1"/>
    <property type="molecule type" value="Genomic_DNA"/>
</dbReference>
<evidence type="ECO:0000313" key="3">
    <source>
        <dbReference type="Proteomes" id="UP001501004"/>
    </source>
</evidence>
<dbReference type="Proteomes" id="UP001501004">
    <property type="component" value="Unassembled WGS sequence"/>
</dbReference>
<organism evidence="2 3">
    <name type="scientific">Leifsonella bigeumensis</name>
    <dbReference type="NCBI Taxonomy" id="433643"/>
    <lineage>
        <taxon>Bacteria</taxon>
        <taxon>Bacillati</taxon>
        <taxon>Actinomycetota</taxon>
        <taxon>Actinomycetes</taxon>
        <taxon>Micrococcales</taxon>
        <taxon>Microbacteriaceae</taxon>
        <taxon>Leifsonella</taxon>
    </lineage>
</organism>
<gene>
    <name evidence="2" type="ORF">GCM10022239_03260</name>
</gene>
<evidence type="ECO:0000313" key="2">
    <source>
        <dbReference type="EMBL" id="GAA3729991.1"/>
    </source>
</evidence>
<reference evidence="3" key="1">
    <citation type="journal article" date="2019" name="Int. J. Syst. Evol. Microbiol.">
        <title>The Global Catalogue of Microorganisms (GCM) 10K type strain sequencing project: providing services to taxonomists for standard genome sequencing and annotation.</title>
        <authorList>
            <consortium name="The Broad Institute Genomics Platform"/>
            <consortium name="The Broad Institute Genome Sequencing Center for Infectious Disease"/>
            <person name="Wu L."/>
            <person name="Ma J."/>
        </authorList>
    </citation>
    <scope>NUCLEOTIDE SEQUENCE [LARGE SCALE GENOMIC DNA]</scope>
    <source>
        <strain evidence="3">JCM 16949</strain>
    </source>
</reference>
<comment type="caution">
    <text evidence="2">The sequence shown here is derived from an EMBL/GenBank/DDBJ whole genome shotgun (WGS) entry which is preliminary data.</text>
</comment>
<keyword evidence="3" id="KW-1185">Reference proteome</keyword>
<keyword evidence="1" id="KW-1133">Transmembrane helix</keyword>
<feature type="transmembrane region" description="Helical" evidence="1">
    <location>
        <begin position="83"/>
        <end position="104"/>
    </location>
</feature>
<evidence type="ECO:0008006" key="4">
    <source>
        <dbReference type="Google" id="ProtNLM"/>
    </source>
</evidence>
<proteinExistence type="predicted"/>
<keyword evidence="1" id="KW-0472">Membrane</keyword>
<sequence length="110" mass="12259">MAAEIPSGSVIITPDDMWKTVQETRDIARDTQQEVSKIRLLIDPELKNIREDVRTLDDREAAHHNAHGLRITDLEKASWSSRWIPALITSLLCSVAAGVVLYIITRGLAA</sequence>
<evidence type="ECO:0000256" key="1">
    <source>
        <dbReference type="SAM" id="Phobius"/>
    </source>
</evidence>
<dbReference type="RefSeq" id="WP_344753036.1">
    <property type="nucleotide sequence ID" value="NZ_BAABAE010000001.1"/>
</dbReference>
<keyword evidence="1" id="KW-0812">Transmembrane</keyword>
<name>A0ABP7F2Z1_9MICO</name>